<dbReference type="PANTHER" id="PTHR31493:SF1">
    <property type="entry name" value="PROTEIN C19ORF12"/>
    <property type="match status" value="1"/>
</dbReference>
<dbReference type="EMBL" id="AFYH01198979">
    <property type="status" value="NOT_ANNOTATED_CDS"/>
    <property type="molecule type" value="Genomic_DNA"/>
</dbReference>
<organism evidence="2 3">
    <name type="scientific">Latimeria chalumnae</name>
    <name type="common">Coelacanth</name>
    <dbReference type="NCBI Taxonomy" id="7897"/>
    <lineage>
        <taxon>Eukaryota</taxon>
        <taxon>Metazoa</taxon>
        <taxon>Chordata</taxon>
        <taxon>Craniata</taxon>
        <taxon>Vertebrata</taxon>
        <taxon>Euteleostomi</taxon>
        <taxon>Coelacanthiformes</taxon>
        <taxon>Coelacanthidae</taxon>
        <taxon>Latimeria</taxon>
    </lineage>
</organism>
<name>H3AMH2_LATCH</name>
<dbReference type="Ensembl" id="ENSLACT00000010923.1">
    <property type="protein sequence ID" value="ENSLACP00000010843.1"/>
    <property type="gene ID" value="ENSLACG00000009545.1"/>
</dbReference>
<dbReference type="Proteomes" id="UP000008672">
    <property type="component" value="Unassembled WGS sequence"/>
</dbReference>
<reference evidence="2" key="2">
    <citation type="submission" date="2025-08" db="UniProtKB">
        <authorList>
            <consortium name="Ensembl"/>
        </authorList>
    </citation>
    <scope>IDENTIFICATION</scope>
</reference>
<protein>
    <submittedName>
        <fullName evidence="2">Chromosome 19 open reading frame 12</fullName>
    </submittedName>
</protein>
<dbReference type="STRING" id="7897.ENSLACP00000010843"/>
<dbReference type="eggNOG" id="ENOG502RZQC">
    <property type="taxonomic scope" value="Eukaryota"/>
</dbReference>
<dbReference type="Pfam" id="PF20721">
    <property type="entry name" value="C19orf12"/>
    <property type="match status" value="1"/>
</dbReference>
<comment type="similarity">
    <text evidence="1">Belongs to the C19orf12 family.</text>
</comment>
<dbReference type="AlphaFoldDB" id="H3AMH2"/>
<accession>H3AMH2</accession>
<dbReference type="PANTHER" id="PTHR31493">
    <property type="entry name" value="NAZO FAMILY MEMBER"/>
    <property type="match status" value="1"/>
</dbReference>
<dbReference type="HOGENOM" id="CLU_138025_0_0_1"/>
<proteinExistence type="inferred from homology"/>
<dbReference type="InParanoid" id="H3AMH2"/>
<dbReference type="FunCoup" id="H3AMH2">
    <property type="interactions" value="915"/>
</dbReference>
<sequence>MPLRVDDVMRLLCHLSEERSIRAAVKHSARGAMVAGATAFVGGLMGGPPGLAVVKAYRGILKAWHGVGVDGGVPQIIMELPPIQQQKLYNEVVAVMRDLDWTDSTHLIALVMGNSVLQQQIVATLVSYVTRELSAQVQYGD</sequence>
<dbReference type="EMBL" id="AFYH01198978">
    <property type="status" value="NOT_ANNOTATED_CDS"/>
    <property type="molecule type" value="Genomic_DNA"/>
</dbReference>
<evidence type="ECO:0000313" key="2">
    <source>
        <dbReference type="Ensembl" id="ENSLACP00000010843.1"/>
    </source>
</evidence>
<reference evidence="3" key="1">
    <citation type="submission" date="2011-08" db="EMBL/GenBank/DDBJ databases">
        <title>The draft genome of Latimeria chalumnae.</title>
        <authorList>
            <person name="Di Palma F."/>
            <person name="Alfoldi J."/>
            <person name="Johnson J."/>
            <person name="Berlin A."/>
            <person name="Gnerre S."/>
            <person name="Jaffe D."/>
            <person name="MacCallum I."/>
            <person name="Young S."/>
            <person name="Walker B.J."/>
            <person name="Lander E."/>
            <person name="Lindblad-Toh K."/>
        </authorList>
    </citation>
    <scope>NUCLEOTIDE SEQUENCE [LARGE SCALE GENOMIC DNA]</scope>
    <source>
        <strain evidence="3">Wild caught</strain>
    </source>
</reference>
<dbReference type="InterPro" id="IPR033369">
    <property type="entry name" value="C19orf12"/>
</dbReference>
<dbReference type="Bgee" id="ENSLACG00000009545">
    <property type="expression patterns" value="Expressed in muscle tissue and 6 other cell types or tissues"/>
</dbReference>
<evidence type="ECO:0000256" key="1">
    <source>
        <dbReference type="ARBA" id="ARBA00029457"/>
    </source>
</evidence>
<gene>
    <name evidence="2" type="primary">C19orf12</name>
</gene>
<reference evidence="2" key="3">
    <citation type="submission" date="2025-09" db="UniProtKB">
        <authorList>
            <consortium name="Ensembl"/>
        </authorList>
    </citation>
    <scope>IDENTIFICATION</scope>
</reference>
<keyword evidence="3" id="KW-1185">Reference proteome</keyword>
<evidence type="ECO:0000313" key="3">
    <source>
        <dbReference type="Proteomes" id="UP000008672"/>
    </source>
</evidence>
<dbReference type="GeneTree" id="ENSGT00390000009077"/>
<dbReference type="EMBL" id="AFYH01198977">
    <property type="status" value="NOT_ANNOTATED_CDS"/>
    <property type="molecule type" value="Genomic_DNA"/>
</dbReference>
<dbReference type="OMA" id="IGGIYSW"/>